<evidence type="ECO:0000313" key="1">
    <source>
        <dbReference type="Proteomes" id="UP000694930"/>
    </source>
</evidence>
<name>A0ABM1V9A5_SOLPN</name>
<sequence length="111" mass="12759">MLLRDIYSAACMFFPFVNSHFLFCSFKIFTIEGRGGKESTALGLYLRLVHKHCCSLDSNLTIYPSTSAGGPFYDLKVPMEKTRNRLRRPTTVLKKRANLNKAKLRPSMFYI</sequence>
<reference evidence="1" key="1">
    <citation type="journal article" date="2014" name="Nat. Genet.">
        <title>The genome of the stress-tolerant wild tomato species Solanum pennellii.</title>
        <authorList>
            <person name="Bolger A."/>
            <person name="Scossa F."/>
            <person name="Bolger M.E."/>
            <person name="Lanz C."/>
            <person name="Maumus F."/>
            <person name="Tohge T."/>
            <person name="Quesneville H."/>
            <person name="Alseekh S."/>
            <person name="Sorensen I."/>
            <person name="Lichtenstein G."/>
            <person name="Fich E.A."/>
            <person name="Conte M."/>
            <person name="Keller H."/>
            <person name="Schneeberger K."/>
            <person name="Schwacke R."/>
            <person name="Ofner I."/>
            <person name="Vrebalov J."/>
            <person name="Xu Y."/>
            <person name="Osorio S."/>
            <person name="Aflitos S.A."/>
            <person name="Schijlen E."/>
            <person name="Jimenez-Gomez J.M."/>
            <person name="Ryngajllo M."/>
            <person name="Kimura S."/>
            <person name="Kumar R."/>
            <person name="Koenig D."/>
            <person name="Headland L.R."/>
            <person name="Maloof J.N."/>
            <person name="Sinha N."/>
            <person name="van Ham R.C."/>
            <person name="Lankhorst R.K."/>
            <person name="Mao L."/>
            <person name="Vogel A."/>
            <person name="Arsova B."/>
            <person name="Panstruga R."/>
            <person name="Fei Z."/>
            <person name="Rose J.K."/>
            <person name="Zamir D."/>
            <person name="Carrari F."/>
            <person name="Giovannoni J.J."/>
            <person name="Weigel D."/>
            <person name="Usadel B."/>
            <person name="Fernie A.R."/>
        </authorList>
    </citation>
    <scope>NUCLEOTIDE SEQUENCE [LARGE SCALE GENOMIC DNA]</scope>
    <source>
        <strain evidence="1">cv. LA0716</strain>
    </source>
</reference>
<evidence type="ECO:0000313" key="2">
    <source>
        <dbReference type="RefSeq" id="XP_027772323.1"/>
    </source>
</evidence>
<organism evidence="1 2">
    <name type="scientific">Solanum pennellii</name>
    <name type="common">Tomato</name>
    <name type="synonym">Lycopersicon pennellii</name>
    <dbReference type="NCBI Taxonomy" id="28526"/>
    <lineage>
        <taxon>Eukaryota</taxon>
        <taxon>Viridiplantae</taxon>
        <taxon>Streptophyta</taxon>
        <taxon>Embryophyta</taxon>
        <taxon>Tracheophyta</taxon>
        <taxon>Spermatophyta</taxon>
        <taxon>Magnoliopsida</taxon>
        <taxon>eudicotyledons</taxon>
        <taxon>Gunneridae</taxon>
        <taxon>Pentapetalae</taxon>
        <taxon>asterids</taxon>
        <taxon>lamiids</taxon>
        <taxon>Solanales</taxon>
        <taxon>Solanaceae</taxon>
        <taxon>Solanoideae</taxon>
        <taxon>Solaneae</taxon>
        <taxon>Solanum</taxon>
        <taxon>Solanum subgen. Lycopersicon</taxon>
    </lineage>
</organism>
<accession>A0ABM1V9A5</accession>
<reference evidence="2" key="2">
    <citation type="submission" date="2025-08" db="UniProtKB">
        <authorList>
            <consortium name="RefSeq"/>
        </authorList>
    </citation>
    <scope>IDENTIFICATION</scope>
</reference>
<dbReference type="Proteomes" id="UP000694930">
    <property type="component" value="Chromosome 4"/>
</dbReference>
<proteinExistence type="predicted"/>
<dbReference type="RefSeq" id="XP_027772323.1">
    <property type="nucleotide sequence ID" value="XM_027916522.1"/>
</dbReference>
<protein>
    <submittedName>
        <fullName evidence="2">Uncharacterized protein LOC107017874</fullName>
    </submittedName>
</protein>
<dbReference type="GeneID" id="107017874"/>
<keyword evidence="1" id="KW-1185">Reference proteome</keyword>
<gene>
    <name evidence="2" type="primary">LOC107017874</name>
</gene>